<dbReference type="GO" id="GO:0008270">
    <property type="term" value="F:zinc ion binding"/>
    <property type="evidence" value="ECO:0007669"/>
    <property type="project" value="InterPro"/>
</dbReference>
<feature type="region of interest" description="Disordered" evidence="2">
    <location>
        <begin position="798"/>
        <end position="826"/>
    </location>
</feature>
<dbReference type="Pfam" id="PF25597">
    <property type="entry name" value="SH3_retrovirus"/>
    <property type="match status" value="1"/>
</dbReference>
<dbReference type="InterPro" id="IPR013103">
    <property type="entry name" value="RVT_2"/>
</dbReference>
<dbReference type="InterPro" id="IPR036875">
    <property type="entry name" value="Znf_CCHC_sf"/>
</dbReference>
<feature type="domain" description="Retroviral polymerase SH3-like" evidence="4">
    <location>
        <begin position="296"/>
        <end position="344"/>
    </location>
</feature>
<feature type="region of interest" description="Disordered" evidence="2">
    <location>
        <begin position="741"/>
        <end position="771"/>
    </location>
</feature>
<dbReference type="SUPFAM" id="SSF56672">
    <property type="entry name" value="DNA/RNA polymerases"/>
    <property type="match status" value="1"/>
</dbReference>
<evidence type="ECO:0000259" key="3">
    <source>
        <dbReference type="Pfam" id="PF07727"/>
    </source>
</evidence>
<protein>
    <submittedName>
        <fullName evidence="5">Uncharacterized protein</fullName>
    </submittedName>
</protein>
<accession>A0A699GMK2</accession>
<dbReference type="EMBL" id="BKCJ010000058">
    <property type="protein sequence ID" value="GEU29305.1"/>
    <property type="molecule type" value="Genomic_DNA"/>
</dbReference>
<reference evidence="5" key="1">
    <citation type="journal article" date="2019" name="Sci. Rep.">
        <title>Draft genome of Tanacetum cinerariifolium, the natural source of mosquito coil.</title>
        <authorList>
            <person name="Yamashiro T."/>
            <person name="Shiraishi A."/>
            <person name="Satake H."/>
            <person name="Nakayama K."/>
        </authorList>
    </citation>
    <scope>NUCLEOTIDE SEQUENCE</scope>
</reference>
<dbReference type="GO" id="GO:0003676">
    <property type="term" value="F:nucleic acid binding"/>
    <property type="evidence" value="ECO:0007669"/>
    <property type="project" value="InterPro"/>
</dbReference>
<evidence type="ECO:0000259" key="4">
    <source>
        <dbReference type="Pfam" id="PF25597"/>
    </source>
</evidence>
<feature type="compositionally biased region" description="Low complexity" evidence="2">
    <location>
        <begin position="354"/>
        <end position="370"/>
    </location>
</feature>
<sequence>MVDYSLWEVIENGNKQPITQVVKGVKIIIAPTTSEENAQRRLELKARSILLMGIPNEHQLKFNSIKDAKSLLQAIEKGFGGNAATKKTQMNLLKQHTISINGIVNTAHGVSTASTQANVVNSTTIDNLSDAVIFSFFASQPNSPQLDNEDLQQIHPDDLKDIDLRWQMAMLTMRARIFLKNTVKKFSMNDNETIGFDKSKVECYNYHKRGHFAKECRAIRSKDTKHKESTRRTVPVETPALAALGNPQQDLQDKGVIDNRCSRHMTGNMFYLTDYEEINGGYVAFVGNHKGGKITSRGKFDGKADEGFFVGYSLNSKTFRVFNNKTRIVEENLHVDEDPRQESECKDQEKEDNVNNTNNVNATSTNGVNVVGANTNNELPFDPEMPKFKDISTFNFSNKDEDVDEMADMNNLDTAIQVSPTLTTRVYKDHPHNQVIGDVHFAIQTRNMSKNLEEHGFVFTINQRTNHKDLQNYIFSCFLSQEEPTKTLVDLPYGKRAIGTKWIFKNKKDKRGIVIRNKARLFSQGHTQEEGIKYDEVFALVSRIEAIRLFLSYASFKDFVVYQMDVKSTFLYEKNKKEVYVCQPLGSKDSNFLDKVYKVEKALYGLHQAPRAWYETLSTYLVDNGFHRGKIDNTLFIRRHKDDILLVQVYVDDIIFGSTKKELYNAFEKMMHEKFQMSSMRELTFFLGLQPTESEGFKQIIDFLNAHSIKYALTVNPTIYASCIEQFWATAKVKNVNREAQLHAKKPRKTKRKNTQVPQLSVPTESVADEAINEEMDDRLVRAATIASILEVEQDSGNIAKTQSKATPNESSSQRTNLGVAQTRSERVSKVSNDPLLVGVNIPRIVEDILKLNELMDLCTNLQNTVLVLEATKTTQAQEIDNLKRRVKKLKKKQRSRTHKLKRLYKGRIINDLDADEDFTLVNDQEMFDVDKDLQGEEVVVEQEVIAEKEPIVDDAQVSAAVTTILIDDITLAKALEALKTSKPNIIGIVIKDHEEPSKSRTTTIISLKKSQGRGKAKMIEESKKLKKKEQILFDEEAKVDADYQLAERLQAEEQQELNEEEKAKLFMKLLEKRIKFFTAKKLKKRGIDHPQKLNKSLSSMKRVNTFVDYTTELVEESSKKVKAKITQEESSKRAGDELEQETA</sequence>
<feature type="compositionally biased region" description="Polar residues" evidence="2">
    <location>
        <begin position="798"/>
        <end position="823"/>
    </location>
</feature>
<feature type="domain" description="Reverse transcriptase Ty1/copia-type" evidence="3">
    <location>
        <begin position="485"/>
        <end position="718"/>
    </location>
</feature>
<feature type="region of interest" description="Disordered" evidence="2">
    <location>
        <begin position="1117"/>
        <end position="1144"/>
    </location>
</feature>
<feature type="coiled-coil region" evidence="1">
    <location>
        <begin position="873"/>
        <end position="900"/>
    </location>
</feature>
<feature type="compositionally biased region" description="Basic and acidic residues" evidence="2">
    <location>
        <begin position="1126"/>
        <end position="1137"/>
    </location>
</feature>
<feature type="compositionally biased region" description="Basic and acidic residues" evidence="2">
    <location>
        <begin position="334"/>
        <end position="353"/>
    </location>
</feature>
<name>A0A699GMK2_TANCI</name>
<proteinExistence type="predicted"/>
<feature type="compositionally biased region" description="Polar residues" evidence="2">
    <location>
        <begin position="755"/>
        <end position="764"/>
    </location>
</feature>
<comment type="caution">
    <text evidence="5">The sequence shown here is derived from an EMBL/GenBank/DDBJ whole genome shotgun (WGS) entry which is preliminary data.</text>
</comment>
<keyword evidence="1" id="KW-0175">Coiled coil</keyword>
<evidence type="ECO:0000256" key="1">
    <source>
        <dbReference type="SAM" id="Coils"/>
    </source>
</evidence>
<dbReference type="SUPFAM" id="SSF57756">
    <property type="entry name" value="Retrovirus zinc finger-like domains"/>
    <property type="match status" value="1"/>
</dbReference>
<dbReference type="AlphaFoldDB" id="A0A699GMK2"/>
<evidence type="ECO:0000256" key="2">
    <source>
        <dbReference type="SAM" id="MobiDB-lite"/>
    </source>
</evidence>
<organism evidence="5">
    <name type="scientific">Tanacetum cinerariifolium</name>
    <name type="common">Dalmatian daisy</name>
    <name type="synonym">Chrysanthemum cinerariifolium</name>
    <dbReference type="NCBI Taxonomy" id="118510"/>
    <lineage>
        <taxon>Eukaryota</taxon>
        <taxon>Viridiplantae</taxon>
        <taxon>Streptophyta</taxon>
        <taxon>Embryophyta</taxon>
        <taxon>Tracheophyta</taxon>
        <taxon>Spermatophyta</taxon>
        <taxon>Magnoliopsida</taxon>
        <taxon>eudicotyledons</taxon>
        <taxon>Gunneridae</taxon>
        <taxon>Pentapetalae</taxon>
        <taxon>asterids</taxon>
        <taxon>campanulids</taxon>
        <taxon>Asterales</taxon>
        <taxon>Asteraceae</taxon>
        <taxon>Asteroideae</taxon>
        <taxon>Anthemideae</taxon>
        <taxon>Anthemidinae</taxon>
        <taxon>Tanacetum</taxon>
    </lineage>
</organism>
<dbReference type="Pfam" id="PF07727">
    <property type="entry name" value="RVT_2"/>
    <property type="match status" value="1"/>
</dbReference>
<dbReference type="InterPro" id="IPR057670">
    <property type="entry name" value="SH3_retrovirus"/>
</dbReference>
<feature type="compositionally biased region" description="Basic residues" evidence="2">
    <location>
        <begin position="743"/>
        <end position="754"/>
    </location>
</feature>
<dbReference type="InterPro" id="IPR043502">
    <property type="entry name" value="DNA/RNA_pol_sf"/>
</dbReference>
<feature type="region of interest" description="Disordered" evidence="2">
    <location>
        <begin position="334"/>
        <end position="370"/>
    </location>
</feature>
<evidence type="ECO:0000313" key="5">
    <source>
        <dbReference type="EMBL" id="GEU29305.1"/>
    </source>
</evidence>
<gene>
    <name evidence="5" type="ORF">Tci_001283</name>
</gene>